<evidence type="ECO:0000256" key="8">
    <source>
        <dbReference type="SAM" id="Phobius"/>
    </source>
</evidence>
<dbReference type="GO" id="GO:0009103">
    <property type="term" value="P:lipopolysaccharide biosynthetic process"/>
    <property type="evidence" value="ECO:0007669"/>
    <property type="project" value="UniProtKB-ARBA"/>
</dbReference>
<evidence type="ECO:0000256" key="4">
    <source>
        <dbReference type="ARBA" id="ARBA00022679"/>
    </source>
</evidence>
<keyword evidence="6 8" id="KW-1133">Transmembrane helix</keyword>
<feature type="transmembrane region" description="Helical" evidence="8">
    <location>
        <begin position="357"/>
        <end position="378"/>
    </location>
</feature>
<gene>
    <name evidence="9" type="ORF">P0Y56_00570</name>
</gene>
<name>A0AAJ5X6Z1_9SPHN</name>
<feature type="transmembrane region" description="Helical" evidence="8">
    <location>
        <begin position="199"/>
        <end position="214"/>
    </location>
</feature>
<dbReference type="InterPro" id="IPR050297">
    <property type="entry name" value="LipidA_mod_glycosyltrf_83"/>
</dbReference>
<feature type="transmembrane region" description="Helical" evidence="8">
    <location>
        <begin position="309"/>
        <end position="327"/>
    </location>
</feature>
<feature type="transmembrane region" description="Helical" evidence="8">
    <location>
        <begin position="86"/>
        <end position="117"/>
    </location>
</feature>
<feature type="transmembrane region" description="Helical" evidence="8">
    <location>
        <begin position="21"/>
        <end position="42"/>
    </location>
</feature>
<feature type="transmembrane region" description="Helical" evidence="8">
    <location>
        <begin position="277"/>
        <end position="297"/>
    </location>
</feature>
<dbReference type="GO" id="GO:0005886">
    <property type="term" value="C:plasma membrane"/>
    <property type="evidence" value="ECO:0007669"/>
    <property type="project" value="UniProtKB-SubCell"/>
</dbReference>
<evidence type="ECO:0000256" key="6">
    <source>
        <dbReference type="ARBA" id="ARBA00022989"/>
    </source>
</evidence>
<dbReference type="KEGG" id="acob:P0Y56_00570"/>
<dbReference type="PANTHER" id="PTHR33908:SF11">
    <property type="entry name" value="MEMBRANE PROTEIN"/>
    <property type="match status" value="1"/>
</dbReference>
<evidence type="ECO:0000313" key="9">
    <source>
        <dbReference type="EMBL" id="WEK46816.1"/>
    </source>
</evidence>
<feature type="transmembrane region" description="Helical" evidence="8">
    <location>
        <begin position="153"/>
        <end position="170"/>
    </location>
</feature>
<evidence type="ECO:0000256" key="1">
    <source>
        <dbReference type="ARBA" id="ARBA00004651"/>
    </source>
</evidence>
<evidence type="ECO:0000313" key="10">
    <source>
        <dbReference type="Proteomes" id="UP001218362"/>
    </source>
</evidence>
<dbReference type="AlphaFoldDB" id="A0AAJ5X6Z1"/>
<feature type="transmembrane region" description="Helical" evidence="8">
    <location>
        <begin position="177"/>
        <end position="193"/>
    </location>
</feature>
<keyword evidence="4" id="KW-0808">Transferase</keyword>
<feature type="transmembrane region" description="Helical" evidence="8">
    <location>
        <begin position="124"/>
        <end position="147"/>
    </location>
</feature>
<evidence type="ECO:0000256" key="5">
    <source>
        <dbReference type="ARBA" id="ARBA00022692"/>
    </source>
</evidence>
<protein>
    <recommendedName>
        <fullName evidence="11">Glycosyltransferase RgtA/B/C/D-like domain-containing protein</fullName>
    </recommendedName>
</protein>
<accession>A0AAJ5X6Z1</accession>
<keyword evidence="7 8" id="KW-0472">Membrane</keyword>
<feature type="transmembrane region" description="Helical" evidence="8">
    <location>
        <begin position="333"/>
        <end position="350"/>
    </location>
</feature>
<reference evidence="9" key="1">
    <citation type="submission" date="2023-03" db="EMBL/GenBank/DDBJ databases">
        <title>Andean soil-derived lignocellulolytic bacterial consortium as a source of novel taxa and putative plastic-active enzymes.</title>
        <authorList>
            <person name="Diaz-Garcia L."/>
            <person name="Chuvochina M."/>
            <person name="Feuerriegel G."/>
            <person name="Bunk B."/>
            <person name="Sproer C."/>
            <person name="Streit W.R."/>
            <person name="Rodriguez L.M."/>
            <person name="Overmann J."/>
            <person name="Jimenez D.J."/>
        </authorList>
    </citation>
    <scope>NUCLEOTIDE SEQUENCE</scope>
    <source>
        <strain evidence="9">MAG 26</strain>
    </source>
</reference>
<keyword evidence="5 8" id="KW-0812">Transmembrane</keyword>
<sequence length="504" mass="54114">MSKIYPPVLAGARRPAPRSETALAGWKVSLVLLAGYLAIALLTRLPILGNPLVHNDEQFYLLVGSRMLDGALPFVDIWDRKPVGLFLIYAFASAIGPYAVVQYQLLAVAAAAVTALFIRELARLIAPAGAVWTGCAYLLFTAAFSGIGGQSPIFYNALIAGAAVLTAQRIRRGGHRGLLVTGCLIMLIAGLAIQVKYTAVFGGVPCGLALMWRGRRDGWMPQQLAAAAACWTGCALLPTLVAFACYVSIGEGWTFVQANFLSICEREVELAPALRRLATSIALLAPLVLAIVIAPMLQRGPRQRTSPVTHFLSAWAGLETFGFLILGTWHDHYALPLLVPLCALSGRIFGGGQMARLCGAAVLLFGLVASALITRAHLHRFGGQADLDRMAALVKPHLGTGCLYIHEGDTALYRVTGACIPTRFAFPTHLNSAKEQHALGIDTAAEMHRIIAAHPAVVVIAREPVSQPPNREARALLQQALRRNYRLIGETNVGVRKLRVYSAD</sequence>
<comment type="subcellular location">
    <subcellularLocation>
        <location evidence="1">Cell membrane</location>
        <topology evidence="1">Multi-pass membrane protein</topology>
    </subcellularLocation>
</comment>
<keyword evidence="2" id="KW-1003">Cell membrane</keyword>
<dbReference type="Proteomes" id="UP001218362">
    <property type="component" value="Chromosome"/>
</dbReference>
<evidence type="ECO:0000256" key="3">
    <source>
        <dbReference type="ARBA" id="ARBA00022676"/>
    </source>
</evidence>
<dbReference type="GO" id="GO:0016763">
    <property type="term" value="F:pentosyltransferase activity"/>
    <property type="evidence" value="ECO:0007669"/>
    <property type="project" value="TreeGrafter"/>
</dbReference>
<dbReference type="EMBL" id="CP119316">
    <property type="protein sequence ID" value="WEK46816.1"/>
    <property type="molecule type" value="Genomic_DNA"/>
</dbReference>
<evidence type="ECO:0000256" key="2">
    <source>
        <dbReference type="ARBA" id="ARBA00022475"/>
    </source>
</evidence>
<dbReference type="PANTHER" id="PTHR33908">
    <property type="entry name" value="MANNOSYLTRANSFERASE YKCB-RELATED"/>
    <property type="match status" value="1"/>
</dbReference>
<organism evidence="9 10">
    <name type="scientific">Candidatus Andeanibacterium colombiense</name>
    <dbReference type="NCBI Taxonomy" id="3121345"/>
    <lineage>
        <taxon>Bacteria</taxon>
        <taxon>Pseudomonadati</taxon>
        <taxon>Pseudomonadota</taxon>
        <taxon>Alphaproteobacteria</taxon>
        <taxon>Sphingomonadales</taxon>
        <taxon>Sphingomonadaceae</taxon>
        <taxon>Candidatus Andeanibacterium</taxon>
    </lineage>
</organism>
<keyword evidence="3" id="KW-0328">Glycosyltransferase</keyword>
<proteinExistence type="predicted"/>
<feature type="transmembrane region" description="Helical" evidence="8">
    <location>
        <begin position="226"/>
        <end position="249"/>
    </location>
</feature>
<evidence type="ECO:0008006" key="11">
    <source>
        <dbReference type="Google" id="ProtNLM"/>
    </source>
</evidence>
<evidence type="ECO:0000256" key="7">
    <source>
        <dbReference type="ARBA" id="ARBA00023136"/>
    </source>
</evidence>